<dbReference type="SMART" id="SM00108">
    <property type="entry name" value="B_lectin"/>
    <property type="match status" value="1"/>
</dbReference>
<evidence type="ECO:0000259" key="17">
    <source>
        <dbReference type="PROSITE" id="PS50927"/>
    </source>
</evidence>
<feature type="domain" description="Protein kinase" evidence="16">
    <location>
        <begin position="544"/>
        <end position="830"/>
    </location>
</feature>
<keyword evidence="4 13" id="KW-0808">Transferase</keyword>
<dbReference type="Pfam" id="PF01453">
    <property type="entry name" value="B_lectin"/>
    <property type="match status" value="1"/>
</dbReference>
<dbReference type="InterPro" id="IPR003609">
    <property type="entry name" value="Pan_app"/>
</dbReference>
<dbReference type="GO" id="GO:0004674">
    <property type="term" value="F:protein serine/threonine kinase activity"/>
    <property type="evidence" value="ECO:0007669"/>
    <property type="project" value="UniProtKB-KW"/>
</dbReference>
<dbReference type="PROSITE" id="PS50948">
    <property type="entry name" value="PAN"/>
    <property type="match status" value="1"/>
</dbReference>
<dbReference type="InterPro" id="IPR008271">
    <property type="entry name" value="Ser/Thr_kinase_AS"/>
</dbReference>
<dbReference type="Proteomes" id="UP001630127">
    <property type="component" value="Unassembled WGS sequence"/>
</dbReference>
<dbReference type="SMART" id="SM00220">
    <property type="entry name" value="S_TKc"/>
    <property type="match status" value="1"/>
</dbReference>
<dbReference type="InterPro" id="IPR000719">
    <property type="entry name" value="Prot_kinase_dom"/>
</dbReference>
<keyword evidence="3 13" id="KW-0723">Serine/threonine-protein kinase</keyword>
<dbReference type="GO" id="GO:0005886">
    <property type="term" value="C:plasma membrane"/>
    <property type="evidence" value="ECO:0007669"/>
    <property type="project" value="UniProtKB-SubCell"/>
</dbReference>
<protein>
    <recommendedName>
        <fullName evidence="13">Receptor-like serine/threonine-protein kinase</fullName>
        <ecNumber evidence="13">2.7.11.1</ecNumber>
    </recommendedName>
</protein>
<dbReference type="InterPro" id="IPR000858">
    <property type="entry name" value="S_locus_glycoprot_dom"/>
</dbReference>
<dbReference type="Gene3D" id="3.30.200.20">
    <property type="entry name" value="Phosphorylase Kinase, domain 1"/>
    <property type="match status" value="1"/>
</dbReference>
<keyword evidence="2" id="KW-1003">Cell membrane</keyword>
<dbReference type="Pfam" id="PF07714">
    <property type="entry name" value="PK_Tyr_Ser-Thr"/>
    <property type="match status" value="1"/>
</dbReference>
<dbReference type="PROSITE" id="PS00107">
    <property type="entry name" value="PROTEIN_KINASE_ATP"/>
    <property type="match status" value="1"/>
</dbReference>
<evidence type="ECO:0000313" key="19">
    <source>
        <dbReference type="EMBL" id="KAL3519595.1"/>
    </source>
</evidence>
<gene>
    <name evidence="19" type="ORF">ACH5RR_017744</name>
</gene>
<dbReference type="Gene3D" id="1.10.510.10">
    <property type="entry name" value="Transferase(Phosphotransferase) domain 1"/>
    <property type="match status" value="1"/>
</dbReference>
<dbReference type="PROSITE" id="PS50011">
    <property type="entry name" value="PROTEIN_KINASE_DOM"/>
    <property type="match status" value="1"/>
</dbReference>
<evidence type="ECO:0000256" key="6">
    <source>
        <dbReference type="ARBA" id="ARBA00022741"/>
    </source>
</evidence>
<name>A0ABD2ZMP6_9GENT</name>
<evidence type="ECO:0000256" key="1">
    <source>
        <dbReference type="ARBA" id="ARBA00004251"/>
    </source>
</evidence>
<evidence type="ECO:0000256" key="14">
    <source>
        <dbReference type="PROSITE-ProRule" id="PRU10141"/>
    </source>
</evidence>
<dbReference type="FunFam" id="2.90.10.10:FF:000005">
    <property type="entry name" value="G-type lectin S-receptor-like serine/threonine-protein kinase"/>
    <property type="match status" value="1"/>
</dbReference>
<keyword evidence="20" id="KW-1185">Reference proteome</keyword>
<evidence type="ECO:0000256" key="12">
    <source>
        <dbReference type="ARBA" id="ARBA00048679"/>
    </source>
</evidence>
<dbReference type="EC" id="2.7.11.1" evidence="13"/>
<evidence type="ECO:0000256" key="13">
    <source>
        <dbReference type="PIRNR" id="PIRNR000641"/>
    </source>
</evidence>
<dbReference type="InterPro" id="IPR024171">
    <property type="entry name" value="SRK-like_kinase"/>
</dbReference>
<dbReference type="CDD" id="cd01098">
    <property type="entry name" value="PAN_AP_plant"/>
    <property type="match status" value="1"/>
</dbReference>
<feature type="transmembrane region" description="Helical" evidence="15">
    <location>
        <begin position="465"/>
        <end position="487"/>
    </location>
</feature>
<comment type="catalytic activity">
    <reaction evidence="11 13">
        <text>L-threonyl-[protein] + ATP = O-phospho-L-threonyl-[protein] + ADP + H(+)</text>
        <dbReference type="Rhea" id="RHEA:46608"/>
        <dbReference type="Rhea" id="RHEA-COMP:11060"/>
        <dbReference type="Rhea" id="RHEA-COMP:11605"/>
        <dbReference type="ChEBI" id="CHEBI:15378"/>
        <dbReference type="ChEBI" id="CHEBI:30013"/>
        <dbReference type="ChEBI" id="CHEBI:30616"/>
        <dbReference type="ChEBI" id="CHEBI:61977"/>
        <dbReference type="ChEBI" id="CHEBI:456216"/>
        <dbReference type="EC" id="2.7.11.1"/>
    </reaction>
</comment>
<dbReference type="InterPro" id="IPR036426">
    <property type="entry name" value="Bulb-type_lectin_dom_sf"/>
</dbReference>
<dbReference type="FunFam" id="1.10.510.10:FF:000060">
    <property type="entry name" value="G-type lectin S-receptor-like serine/threonine-protein kinase"/>
    <property type="match status" value="1"/>
</dbReference>
<keyword evidence="5" id="KW-0732">Signal</keyword>
<reference evidence="19 20" key="1">
    <citation type="submission" date="2024-11" db="EMBL/GenBank/DDBJ databases">
        <title>A near-complete genome assembly of Cinchona calisaya.</title>
        <authorList>
            <person name="Lian D.C."/>
            <person name="Zhao X.W."/>
            <person name="Wei L."/>
        </authorList>
    </citation>
    <scope>NUCLEOTIDE SEQUENCE [LARGE SCALE GENOMIC DNA]</scope>
    <source>
        <tissue evidence="19">Nenye</tissue>
    </source>
</reference>
<dbReference type="AlphaFoldDB" id="A0ABD2ZMP6"/>
<evidence type="ECO:0000256" key="5">
    <source>
        <dbReference type="ARBA" id="ARBA00022729"/>
    </source>
</evidence>
<dbReference type="CDD" id="cd14066">
    <property type="entry name" value="STKc_IRAK"/>
    <property type="match status" value="1"/>
</dbReference>
<dbReference type="SUPFAM" id="SSF56112">
    <property type="entry name" value="Protein kinase-like (PK-like)"/>
    <property type="match status" value="1"/>
</dbReference>
<comment type="similarity">
    <text evidence="13">Belongs to the protein kinase superfamily. Ser/Thr protein kinase family.</text>
</comment>
<comment type="catalytic activity">
    <reaction evidence="12 13">
        <text>L-seryl-[protein] + ATP = O-phospho-L-seryl-[protein] + ADP + H(+)</text>
        <dbReference type="Rhea" id="RHEA:17989"/>
        <dbReference type="Rhea" id="RHEA-COMP:9863"/>
        <dbReference type="Rhea" id="RHEA-COMP:11604"/>
        <dbReference type="ChEBI" id="CHEBI:15378"/>
        <dbReference type="ChEBI" id="CHEBI:29999"/>
        <dbReference type="ChEBI" id="CHEBI:30616"/>
        <dbReference type="ChEBI" id="CHEBI:83421"/>
        <dbReference type="ChEBI" id="CHEBI:456216"/>
        <dbReference type="EC" id="2.7.11.1"/>
    </reaction>
</comment>
<evidence type="ECO:0000256" key="8">
    <source>
        <dbReference type="ARBA" id="ARBA00022840"/>
    </source>
</evidence>
<proteinExistence type="inferred from homology"/>
<evidence type="ECO:0000256" key="15">
    <source>
        <dbReference type="SAM" id="Phobius"/>
    </source>
</evidence>
<dbReference type="PROSITE" id="PS00108">
    <property type="entry name" value="PROTEIN_KINASE_ST"/>
    <property type="match status" value="1"/>
</dbReference>
<keyword evidence="7 13" id="KW-0418">Kinase</keyword>
<comment type="caution">
    <text evidence="19">The sequence shown here is derived from an EMBL/GenBank/DDBJ whole genome shotgun (WGS) entry which is preliminary data.</text>
</comment>
<dbReference type="InterPro" id="IPR001245">
    <property type="entry name" value="Ser-Thr/Tyr_kinase_cat_dom"/>
</dbReference>
<keyword evidence="9" id="KW-1015">Disulfide bond</keyword>
<dbReference type="SUPFAM" id="SSF51110">
    <property type="entry name" value="alpha-D-mannose-specific plant lectins"/>
    <property type="match status" value="1"/>
</dbReference>
<accession>A0ABD2ZMP6</accession>
<evidence type="ECO:0000256" key="11">
    <source>
        <dbReference type="ARBA" id="ARBA00047899"/>
    </source>
</evidence>
<dbReference type="Pfam" id="PF08276">
    <property type="entry name" value="PAN_2"/>
    <property type="match status" value="1"/>
</dbReference>
<organism evidence="19 20">
    <name type="scientific">Cinchona calisaya</name>
    <dbReference type="NCBI Taxonomy" id="153742"/>
    <lineage>
        <taxon>Eukaryota</taxon>
        <taxon>Viridiplantae</taxon>
        <taxon>Streptophyta</taxon>
        <taxon>Embryophyta</taxon>
        <taxon>Tracheophyta</taxon>
        <taxon>Spermatophyta</taxon>
        <taxon>Magnoliopsida</taxon>
        <taxon>eudicotyledons</taxon>
        <taxon>Gunneridae</taxon>
        <taxon>Pentapetalae</taxon>
        <taxon>asterids</taxon>
        <taxon>lamiids</taxon>
        <taxon>Gentianales</taxon>
        <taxon>Rubiaceae</taxon>
        <taxon>Cinchonoideae</taxon>
        <taxon>Cinchoneae</taxon>
        <taxon>Cinchona</taxon>
    </lineage>
</organism>
<dbReference type="FunFam" id="3.30.200.20:FF:000195">
    <property type="entry name" value="G-type lectin S-receptor-like serine/threonine-protein kinase"/>
    <property type="match status" value="1"/>
</dbReference>
<keyword evidence="15" id="KW-0472">Membrane</keyword>
<dbReference type="EMBL" id="JBJUIK010000008">
    <property type="protein sequence ID" value="KAL3519595.1"/>
    <property type="molecule type" value="Genomic_DNA"/>
</dbReference>
<keyword evidence="15" id="KW-1133">Transmembrane helix</keyword>
<evidence type="ECO:0000256" key="10">
    <source>
        <dbReference type="ARBA" id="ARBA00023180"/>
    </source>
</evidence>
<evidence type="ECO:0000256" key="2">
    <source>
        <dbReference type="ARBA" id="ARBA00022475"/>
    </source>
</evidence>
<sequence length="872" mass="97728">MHREKAFLRTNHANMLQQNRYDYYYYLLISFLFITLLQICTSKDTITANESFKDGDLLVSNGNYFAFGFFSPGSSVNRHIGIWYNKVPEQTVVWVANRDNPINGTSGIVFLEKSGNLVLRDESRNLLLWSTNVSGTLSATSSFSVQLTETGNLALFQDQIRSIVAWQSFDYPTNTLLPHMKVGVNRKTGLIPVMTSWKSQDDPGTGDFRFKMELNGSPQFFLYKGSDRQWRTGPWNGIQLSGVPDMTSKFIFTVSYVDNDDEVSLSYSIRDPSIFSRLVLNESGTLERLTWQGGEGKWVKFWAAPKDQCDFYSHCGGFSDCDPYNLGEFECQCLPGFEPKVKSEWYLRDPINGCSKKQEQQTCGNSTDGFVKLTFVKVPDTSNARVNKSLGLKECEDMCLKNCLCTAYTSANISSGGGSGCITWYGDLIDMRQFSNGGQDVYIRVTAAELAQILKNSKGSNSRKLVIIVVPSVAGVLLLLFVSCLVLKNIKGHEGKRQYIKRLLSLNISPKSSYGGSSTTKEMDESADLIIFDLKTIISATDHFSFANKLGEGGFGSVYKGRLHNGREIAIKRLSKSSGQGIEEFKNEVTLIARLQHRNLVKLLGCCIQQEEKMLVYEYLPNKGLDNFIFDKEKRALLNWRKRFEIILGIARGIVYLHRDSRLRIIHRDLKASNVLLDAAMEPKISDFGMARIFGAGQMEANTNRVVGTYGYMSPEYAMQGLFSDKSDVFSYGVLLLEIISGRKNSSYFHDNAINLIGYVWDLWKEGKALEIVDQSMGGSFNQDEVQRCIQIGLLCVQEHATDRPNMSQVLSMLSNETSLPSVSLKQPAFILKKVNNNNNNNNNNSNVPYSSSASIGALSVDDVTITMVQVR</sequence>
<evidence type="ECO:0000313" key="20">
    <source>
        <dbReference type="Proteomes" id="UP001630127"/>
    </source>
</evidence>
<dbReference type="GO" id="GO:0005524">
    <property type="term" value="F:ATP binding"/>
    <property type="evidence" value="ECO:0007669"/>
    <property type="project" value="UniProtKB-UniRule"/>
</dbReference>
<dbReference type="PROSITE" id="PS50927">
    <property type="entry name" value="BULB_LECTIN"/>
    <property type="match status" value="1"/>
</dbReference>
<keyword evidence="8 13" id="KW-0067">ATP-binding</keyword>
<evidence type="ECO:0000256" key="9">
    <source>
        <dbReference type="ARBA" id="ARBA00023157"/>
    </source>
</evidence>
<dbReference type="Pfam" id="PF00954">
    <property type="entry name" value="S_locus_glycop"/>
    <property type="match status" value="1"/>
</dbReference>
<feature type="binding site" evidence="14">
    <location>
        <position position="572"/>
    </location>
    <ligand>
        <name>ATP</name>
        <dbReference type="ChEBI" id="CHEBI:30616"/>
    </ligand>
</feature>
<dbReference type="InterPro" id="IPR001480">
    <property type="entry name" value="Bulb-type_lectin_dom"/>
</dbReference>
<dbReference type="PANTHER" id="PTHR27002:SF1095">
    <property type="entry name" value="G-TYPE LECTIN S-RECEPTOR-LIKE SERINE_THREONINE-PROTEIN KINASE RKS1"/>
    <property type="match status" value="1"/>
</dbReference>
<feature type="transmembrane region" description="Helical" evidence="15">
    <location>
        <begin position="21"/>
        <end position="39"/>
    </location>
</feature>
<evidence type="ECO:0000259" key="16">
    <source>
        <dbReference type="PROSITE" id="PS50011"/>
    </source>
</evidence>
<feature type="domain" description="Bulb-type lectin" evidence="17">
    <location>
        <begin position="43"/>
        <end position="168"/>
    </location>
</feature>
<dbReference type="InterPro" id="IPR011009">
    <property type="entry name" value="Kinase-like_dom_sf"/>
</dbReference>
<dbReference type="InterPro" id="IPR017441">
    <property type="entry name" value="Protein_kinase_ATP_BS"/>
</dbReference>
<dbReference type="PIRSF" id="PIRSF000641">
    <property type="entry name" value="SRK"/>
    <property type="match status" value="1"/>
</dbReference>
<keyword evidence="10" id="KW-0325">Glycoprotein</keyword>
<keyword evidence="6 13" id="KW-0547">Nucleotide-binding</keyword>
<feature type="domain" description="Apple" evidence="18">
    <location>
        <begin position="363"/>
        <end position="446"/>
    </location>
</feature>
<evidence type="ECO:0000256" key="7">
    <source>
        <dbReference type="ARBA" id="ARBA00022777"/>
    </source>
</evidence>
<keyword evidence="15" id="KW-0812">Transmembrane</keyword>
<comment type="subcellular location">
    <subcellularLocation>
        <location evidence="1">Cell membrane</location>
        <topology evidence="1">Single-pass type I membrane protein</topology>
    </subcellularLocation>
</comment>
<dbReference type="PANTHER" id="PTHR27002">
    <property type="entry name" value="RECEPTOR-LIKE SERINE/THREONINE-PROTEIN KINASE SD1-8"/>
    <property type="match status" value="1"/>
</dbReference>
<evidence type="ECO:0000259" key="18">
    <source>
        <dbReference type="PROSITE" id="PS50948"/>
    </source>
</evidence>
<dbReference type="Gene3D" id="2.90.10.10">
    <property type="entry name" value="Bulb-type lectin domain"/>
    <property type="match status" value="1"/>
</dbReference>
<dbReference type="SMART" id="SM00473">
    <property type="entry name" value="PAN_AP"/>
    <property type="match status" value="1"/>
</dbReference>
<evidence type="ECO:0000256" key="4">
    <source>
        <dbReference type="ARBA" id="ARBA00022679"/>
    </source>
</evidence>
<evidence type="ECO:0000256" key="3">
    <source>
        <dbReference type="ARBA" id="ARBA00022527"/>
    </source>
</evidence>
<dbReference type="CDD" id="cd00028">
    <property type="entry name" value="B_lectin"/>
    <property type="match status" value="1"/>
</dbReference>